<keyword evidence="6" id="KW-1185">Reference proteome</keyword>
<dbReference type="InterPro" id="IPR011545">
    <property type="entry name" value="DEAD/DEAH_box_helicase_dom"/>
</dbReference>
<comment type="catalytic activity">
    <reaction evidence="4">
        <text>ATP + H2O = ADP + phosphate + H(+)</text>
        <dbReference type="Rhea" id="RHEA:13065"/>
        <dbReference type="ChEBI" id="CHEBI:15377"/>
        <dbReference type="ChEBI" id="CHEBI:15378"/>
        <dbReference type="ChEBI" id="CHEBI:30616"/>
        <dbReference type="ChEBI" id="CHEBI:43474"/>
        <dbReference type="ChEBI" id="CHEBI:456216"/>
        <dbReference type="EC" id="3.6.4.13"/>
    </reaction>
</comment>
<dbReference type="InterPro" id="IPR014001">
    <property type="entry name" value="Helicase_ATP-bd"/>
</dbReference>
<sequence>MFEDFVKAENGYIPKYNFNILDSKLINNLNELGLRNMRPTQIAAFQATFFDNAANLSSQPSDFLGNSSTGSGKTHAFLVPIVQKCLNRLRETTSSNAKRTPMALIFAHSTALVDGIYQRALEVVRGTDIKVQIIAGGYPHIQDGYFDIGVCSIGRFKTHFDQNYDGLQLDLNDLKYLVIDEADKMIEFEDFYPLFIKMKEKAVNLCNHVIFCYI</sequence>
<evidence type="ECO:0000256" key="1">
    <source>
        <dbReference type="ARBA" id="ARBA00022741"/>
    </source>
</evidence>
<dbReference type="InterPro" id="IPR000629">
    <property type="entry name" value="RNA-helicase_DEAD-box_CS"/>
</dbReference>
<dbReference type="SMART" id="SM00487">
    <property type="entry name" value="DEXDc"/>
    <property type="match status" value="1"/>
</dbReference>
<dbReference type="Gene3D" id="3.40.50.300">
    <property type="entry name" value="P-loop containing nucleotide triphosphate hydrolases"/>
    <property type="match status" value="1"/>
</dbReference>
<evidence type="ECO:0000256" key="4">
    <source>
        <dbReference type="RuleBase" id="RU365068"/>
    </source>
</evidence>
<protein>
    <recommendedName>
        <fullName evidence="4">ATP-dependent RNA helicase</fullName>
        <ecNumber evidence="4">3.6.4.13</ecNumber>
    </recommendedName>
</protein>
<dbReference type="WBParaSite" id="PSU_v2.g12071.t1">
    <property type="protein sequence ID" value="PSU_v2.g12071.t1"/>
    <property type="gene ID" value="PSU_v2.g12071"/>
</dbReference>
<dbReference type="InterPro" id="IPR027417">
    <property type="entry name" value="P-loop_NTPase"/>
</dbReference>
<dbReference type="Proteomes" id="UP000887577">
    <property type="component" value="Unplaced"/>
</dbReference>
<organism evidence="6 7">
    <name type="scientific">Panagrolaimus superbus</name>
    <dbReference type="NCBI Taxonomy" id="310955"/>
    <lineage>
        <taxon>Eukaryota</taxon>
        <taxon>Metazoa</taxon>
        <taxon>Ecdysozoa</taxon>
        <taxon>Nematoda</taxon>
        <taxon>Chromadorea</taxon>
        <taxon>Rhabditida</taxon>
        <taxon>Tylenchina</taxon>
        <taxon>Panagrolaimomorpha</taxon>
        <taxon>Panagrolaimoidea</taxon>
        <taxon>Panagrolaimidae</taxon>
        <taxon>Panagrolaimus</taxon>
    </lineage>
</organism>
<keyword evidence="4" id="KW-0694">RNA-binding</keyword>
<dbReference type="PROSITE" id="PS51192">
    <property type="entry name" value="HELICASE_ATP_BIND_1"/>
    <property type="match status" value="1"/>
</dbReference>
<evidence type="ECO:0000313" key="7">
    <source>
        <dbReference type="WBParaSite" id="PSU_v2.g12071.t1"/>
    </source>
</evidence>
<evidence type="ECO:0000313" key="6">
    <source>
        <dbReference type="Proteomes" id="UP000887577"/>
    </source>
</evidence>
<dbReference type="SUPFAM" id="SSF52540">
    <property type="entry name" value="P-loop containing nucleoside triphosphate hydrolases"/>
    <property type="match status" value="1"/>
</dbReference>
<dbReference type="GO" id="GO:0003724">
    <property type="term" value="F:RNA helicase activity"/>
    <property type="evidence" value="ECO:0007669"/>
    <property type="project" value="UniProtKB-EC"/>
</dbReference>
<keyword evidence="4" id="KW-0347">Helicase</keyword>
<accession>A0A914Y2R8</accession>
<comment type="similarity">
    <text evidence="4">Belongs to the DEAD box helicase family.</text>
</comment>
<name>A0A914Y2R8_9BILA</name>
<keyword evidence="2 4" id="KW-0378">Hydrolase</keyword>
<evidence type="ECO:0000259" key="5">
    <source>
        <dbReference type="PROSITE" id="PS51192"/>
    </source>
</evidence>
<dbReference type="PROSITE" id="PS00039">
    <property type="entry name" value="DEAD_ATP_HELICASE"/>
    <property type="match status" value="1"/>
</dbReference>
<dbReference type="Pfam" id="PF00270">
    <property type="entry name" value="DEAD"/>
    <property type="match status" value="1"/>
</dbReference>
<keyword evidence="3 4" id="KW-0067">ATP-binding</keyword>
<evidence type="ECO:0000256" key="3">
    <source>
        <dbReference type="ARBA" id="ARBA00022840"/>
    </source>
</evidence>
<dbReference type="EC" id="3.6.4.13" evidence="4"/>
<evidence type="ECO:0000256" key="2">
    <source>
        <dbReference type="ARBA" id="ARBA00022801"/>
    </source>
</evidence>
<comment type="function">
    <text evidence="4">RNA helicase.</text>
</comment>
<dbReference type="GO" id="GO:0005524">
    <property type="term" value="F:ATP binding"/>
    <property type="evidence" value="ECO:0007669"/>
    <property type="project" value="UniProtKB-UniRule"/>
</dbReference>
<keyword evidence="1 4" id="KW-0547">Nucleotide-binding</keyword>
<comment type="domain">
    <text evidence="4">The Q motif is unique to and characteristic of the DEAD box family of RNA helicases and controls ATP binding and hydrolysis.</text>
</comment>
<feature type="domain" description="Helicase ATP-binding" evidence="5">
    <location>
        <begin position="54"/>
        <end position="206"/>
    </location>
</feature>
<reference evidence="7" key="1">
    <citation type="submission" date="2022-11" db="UniProtKB">
        <authorList>
            <consortium name="WormBaseParasite"/>
        </authorList>
    </citation>
    <scope>IDENTIFICATION</scope>
</reference>
<dbReference type="GO" id="GO:0016787">
    <property type="term" value="F:hydrolase activity"/>
    <property type="evidence" value="ECO:0007669"/>
    <property type="project" value="UniProtKB-KW"/>
</dbReference>
<dbReference type="PANTHER" id="PTHR24031">
    <property type="entry name" value="RNA HELICASE"/>
    <property type="match status" value="1"/>
</dbReference>
<dbReference type="GO" id="GO:0003723">
    <property type="term" value="F:RNA binding"/>
    <property type="evidence" value="ECO:0007669"/>
    <property type="project" value="UniProtKB-UniRule"/>
</dbReference>
<dbReference type="AlphaFoldDB" id="A0A914Y2R8"/>
<proteinExistence type="inferred from homology"/>